<dbReference type="Proteomes" id="UP000053424">
    <property type="component" value="Unassembled WGS sequence"/>
</dbReference>
<evidence type="ECO:0000313" key="2">
    <source>
        <dbReference type="Proteomes" id="UP000053424"/>
    </source>
</evidence>
<dbReference type="HOGENOM" id="CLU_1959845_0_0_1"/>
<sequence>MNIRSIMLGRCFRCTKARFKRCTGGSESFCLGGKHYRNSQDRSCVRCMCYSSSFMVGCLSYMTIKNMGRRNFFSPRATCTMCRERAYGKIFGNLDSKGPASRSLADKVVSTARPGYKITYHQHPRELV</sequence>
<proteinExistence type="predicted"/>
<accession>A0A0C3CHZ4</accession>
<evidence type="ECO:0000313" key="1">
    <source>
        <dbReference type="EMBL" id="KIM48365.1"/>
    </source>
</evidence>
<reference evidence="1 2" key="1">
    <citation type="submission" date="2014-04" db="EMBL/GenBank/DDBJ databases">
        <authorList>
            <consortium name="DOE Joint Genome Institute"/>
            <person name="Kuo A."/>
            <person name="Gay G."/>
            <person name="Dore J."/>
            <person name="Kohler A."/>
            <person name="Nagy L.G."/>
            <person name="Floudas D."/>
            <person name="Copeland A."/>
            <person name="Barry K.W."/>
            <person name="Cichocki N."/>
            <person name="Veneault-Fourrey C."/>
            <person name="LaButti K."/>
            <person name="Lindquist E.A."/>
            <person name="Lipzen A."/>
            <person name="Lundell T."/>
            <person name="Morin E."/>
            <person name="Murat C."/>
            <person name="Sun H."/>
            <person name="Tunlid A."/>
            <person name="Henrissat B."/>
            <person name="Grigoriev I.V."/>
            <person name="Hibbett D.S."/>
            <person name="Martin F."/>
            <person name="Nordberg H.P."/>
            <person name="Cantor M.N."/>
            <person name="Hua S.X."/>
        </authorList>
    </citation>
    <scope>NUCLEOTIDE SEQUENCE [LARGE SCALE GENOMIC DNA]</scope>
    <source>
        <strain evidence="2">h7</strain>
    </source>
</reference>
<reference evidence="2" key="2">
    <citation type="submission" date="2015-01" db="EMBL/GenBank/DDBJ databases">
        <title>Evolutionary Origins and Diversification of the Mycorrhizal Mutualists.</title>
        <authorList>
            <consortium name="DOE Joint Genome Institute"/>
            <consortium name="Mycorrhizal Genomics Consortium"/>
            <person name="Kohler A."/>
            <person name="Kuo A."/>
            <person name="Nagy L.G."/>
            <person name="Floudas D."/>
            <person name="Copeland A."/>
            <person name="Barry K.W."/>
            <person name="Cichocki N."/>
            <person name="Veneault-Fourrey C."/>
            <person name="LaButti K."/>
            <person name="Lindquist E.A."/>
            <person name="Lipzen A."/>
            <person name="Lundell T."/>
            <person name="Morin E."/>
            <person name="Murat C."/>
            <person name="Riley R."/>
            <person name="Ohm R."/>
            <person name="Sun H."/>
            <person name="Tunlid A."/>
            <person name="Henrissat B."/>
            <person name="Grigoriev I.V."/>
            <person name="Hibbett D.S."/>
            <person name="Martin F."/>
        </authorList>
    </citation>
    <scope>NUCLEOTIDE SEQUENCE [LARGE SCALE GENOMIC DNA]</scope>
    <source>
        <strain evidence="2">h7</strain>
    </source>
</reference>
<keyword evidence="2" id="KW-1185">Reference proteome</keyword>
<dbReference type="AlphaFoldDB" id="A0A0C3CHZ4"/>
<organism evidence="1 2">
    <name type="scientific">Hebeloma cylindrosporum</name>
    <dbReference type="NCBI Taxonomy" id="76867"/>
    <lineage>
        <taxon>Eukaryota</taxon>
        <taxon>Fungi</taxon>
        <taxon>Dikarya</taxon>
        <taxon>Basidiomycota</taxon>
        <taxon>Agaricomycotina</taxon>
        <taxon>Agaricomycetes</taxon>
        <taxon>Agaricomycetidae</taxon>
        <taxon>Agaricales</taxon>
        <taxon>Agaricineae</taxon>
        <taxon>Hymenogastraceae</taxon>
        <taxon>Hebeloma</taxon>
    </lineage>
</organism>
<dbReference type="EMBL" id="KN831769">
    <property type="protein sequence ID" value="KIM48365.1"/>
    <property type="molecule type" value="Genomic_DNA"/>
</dbReference>
<protein>
    <submittedName>
        <fullName evidence="1">Uncharacterized protein</fullName>
    </submittedName>
</protein>
<name>A0A0C3CHZ4_HEBCY</name>
<gene>
    <name evidence="1" type="ORF">M413DRAFT_229600</name>
</gene>